<dbReference type="SUPFAM" id="SSF48317">
    <property type="entry name" value="Acid phosphatase/Vanadium-dependent haloperoxidase"/>
    <property type="match status" value="1"/>
</dbReference>
<dbReference type="InterPro" id="IPR052559">
    <property type="entry name" value="V-haloperoxidase"/>
</dbReference>
<dbReference type="EMBL" id="GL433871">
    <property type="protein sequence ID" value="EFN50916.1"/>
    <property type="molecule type" value="Genomic_DNA"/>
</dbReference>
<dbReference type="OMA" id="VWLNISI"/>
<accession>E1ZTE0</accession>
<evidence type="ECO:0000313" key="3">
    <source>
        <dbReference type="EMBL" id="EFN50916.1"/>
    </source>
</evidence>
<protein>
    <recommendedName>
        <fullName evidence="2">Phosphatidic acid phosphatase type 2/haloperoxidase domain-containing protein</fullName>
    </recommendedName>
</protein>
<dbReference type="CDD" id="cd03398">
    <property type="entry name" value="PAP2_haloperoxidase"/>
    <property type="match status" value="1"/>
</dbReference>
<dbReference type="PANTHER" id="PTHR34599:SF1">
    <property type="entry name" value="PHOSPHATIDIC ACID PHOSPHATASE TYPE 2_HALOPEROXIDASE DOMAIN-CONTAINING PROTEIN"/>
    <property type="match status" value="1"/>
</dbReference>
<dbReference type="InParanoid" id="E1ZTE0"/>
<dbReference type="Proteomes" id="UP000008141">
    <property type="component" value="Unassembled WGS sequence"/>
</dbReference>
<dbReference type="PANTHER" id="PTHR34599">
    <property type="entry name" value="PEROXIDASE-RELATED"/>
    <property type="match status" value="1"/>
</dbReference>
<evidence type="ECO:0000313" key="4">
    <source>
        <dbReference type="Proteomes" id="UP000008141"/>
    </source>
</evidence>
<dbReference type="GeneID" id="17350344"/>
<dbReference type="AlphaFoldDB" id="E1ZTE0"/>
<dbReference type="Pfam" id="PF01569">
    <property type="entry name" value="PAP2"/>
    <property type="match status" value="1"/>
</dbReference>
<dbReference type="InterPro" id="IPR036938">
    <property type="entry name" value="PAP2/HPO_sf"/>
</dbReference>
<sequence>MLQFERGGPLDINGTAFAAELEEVKQVGGVGYQGVTAFTVETAQFWFNGAGKRGDPAGAADLLACWRTSSSAGQWSDVAASLLPLDTSPYAAADLLYRLNAAMFDASVVCWRSKYGFDFWRPITAIRQGGRWRGALAAVGSPDATWAPILAPTPAHPEHPSGHSCAGGAAGRILRNYWGTDNKQFIVGSEWPIWTDPTLPNRQYNSFTEAVEEGMVSRIYAGVHYRRAVNVGRDIGEAVGAYVWSSPGPRPSTVTSSAFALDDTD</sequence>
<reference evidence="3 4" key="1">
    <citation type="journal article" date="2010" name="Plant Cell">
        <title>The Chlorella variabilis NC64A genome reveals adaptation to photosymbiosis, coevolution with viruses, and cryptic sex.</title>
        <authorList>
            <person name="Blanc G."/>
            <person name="Duncan G."/>
            <person name="Agarkova I."/>
            <person name="Borodovsky M."/>
            <person name="Gurnon J."/>
            <person name="Kuo A."/>
            <person name="Lindquist E."/>
            <person name="Lucas S."/>
            <person name="Pangilinan J."/>
            <person name="Polle J."/>
            <person name="Salamov A."/>
            <person name="Terry A."/>
            <person name="Yamada T."/>
            <person name="Dunigan D.D."/>
            <person name="Grigoriev I.V."/>
            <person name="Claverie J.M."/>
            <person name="Van Etten J.L."/>
        </authorList>
    </citation>
    <scope>NUCLEOTIDE SEQUENCE [LARGE SCALE GENOMIC DNA]</scope>
    <source>
        <strain evidence="3 4">NC64A</strain>
    </source>
</reference>
<evidence type="ECO:0000256" key="1">
    <source>
        <dbReference type="SAM" id="MobiDB-lite"/>
    </source>
</evidence>
<name>E1ZTE0_CHLVA</name>
<dbReference type="InterPro" id="IPR000326">
    <property type="entry name" value="PAP2/HPO"/>
</dbReference>
<organism evidence="4">
    <name type="scientific">Chlorella variabilis</name>
    <name type="common">Green alga</name>
    <dbReference type="NCBI Taxonomy" id="554065"/>
    <lineage>
        <taxon>Eukaryota</taxon>
        <taxon>Viridiplantae</taxon>
        <taxon>Chlorophyta</taxon>
        <taxon>core chlorophytes</taxon>
        <taxon>Trebouxiophyceae</taxon>
        <taxon>Chlorellales</taxon>
        <taxon>Chlorellaceae</taxon>
        <taxon>Chlorella clade</taxon>
        <taxon>Chlorella</taxon>
    </lineage>
</organism>
<dbReference type="RefSeq" id="XP_005843018.1">
    <property type="nucleotide sequence ID" value="XM_005842956.1"/>
</dbReference>
<feature type="region of interest" description="Disordered" evidence="1">
    <location>
        <begin position="246"/>
        <end position="265"/>
    </location>
</feature>
<evidence type="ECO:0000259" key="2">
    <source>
        <dbReference type="Pfam" id="PF01569"/>
    </source>
</evidence>
<keyword evidence="4" id="KW-1185">Reference proteome</keyword>
<dbReference type="OrthoDB" id="1876163at2759"/>
<feature type="domain" description="Phosphatidic acid phosphatase type 2/haloperoxidase" evidence="2">
    <location>
        <begin position="101"/>
        <end position="246"/>
    </location>
</feature>
<dbReference type="eggNOG" id="ENOG502S3TN">
    <property type="taxonomic scope" value="Eukaryota"/>
</dbReference>
<gene>
    <name evidence="3" type="ORF">CHLNCDRAFT_141692</name>
</gene>
<dbReference type="KEGG" id="cvr:CHLNCDRAFT_141692"/>
<dbReference type="Gene3D" id="1.10.606.20">
    <property type="match status" value="1"/>
</dbReference>
<proteinExistence type="predicted"/>